<proteinExistence type="predicted"/>
<accession>A0A9D4IKY1</accession>
<dbReference type="EMBL" id="JAIWYP010000009">
    <property type="protein sequence ID" value="KAH3778175.1"/>
    <property type="molecule type" value="Genomic_DNA"/>
</dbReference>
<dbReference type="AlphaFoldDB" id="A0A9D4IKY1"/>
<reference evidence="1" key="1">
    <citation type="journal article" date="2019" name="bioRxiv">
        <title>The Genome of the Zebra Mussel, Dreissena polymorpha: A Resource for Invasive Species Research.</title>
        <authorList>
            <person name="McCartney M.A."/>
            <person name="Auch B."/>
            <person name="Kono T."/>
            <person name="Mallez S."/>
            <person name="Zhang Y."/>
            <person name="Obille A."/>
            <person name="Becker A."/>
            <person name="Abrahante J.E."/>
            <person name="Garbe J."/>
            <person name="Badalamenti J.P."/>
            <person name="Herman A."/>
            <person name="Mangelson H."/>
            <person name="Liachko I."/>
            <person name="Sullivan S."/>
            <person name="Sone E.D."/>
            <person name="Koren S."/>
            <person name="Silverstein K.A.T."/>
            <person name="Beckman K.B."/>
            <person name="Gohl D.M."/>
        </authorList>
    </citation>
    <scope>NUCLEOTIDE SEQUENCE</scope>
    <source>
        <strain evidence="1">Duluth1</strain>
        <tissue evidence="1">Whole animal</tissue>
    </source>
</reference>
<name>A0A9D4IKY1_DREPO</name>
<organism evidence="1 2">
    <name type="scientific">Dreissena polymorpha</name>
    <name type="common">Zebra mussel</name>
    <name type="synonym">Mytilus polymorpha</name>
    <dbReference type="NCBI Taxonomy" id="45954"/>
    <lineage>
        <taxon>Eukaryota</taxon>
        <taxon>Metazoa</taxon>
        <taxon>Spiralia</taxon>
        <taxon>Lophotrochozoa</taxon>
        <taxon>Mollusca</taxon>
        <taxon>Bivalvia</taxon>
        <taxon>Autobranchia</taxon>
        <taxon>Heteroconchia</taxon>
        <taxon>Euheterodonta</taxon>
        <taxon>Imparidentia</taxon>
        <taxon>Neoheterodontei</taxon>
        <taxon>Myida</taxon>
        <taxon>Dreissenoidea</taxon>
        <taxon>Dreissenidae</taxon>
        <taxon>Dreissena</taxon>
    </lineage>
</organism>
<reference evidence="1" key="2">
    <citation type="submission" date="2020-11" db="EMBL/GenBank/DDBJ databases">
        <authorList>
            <person name="McCartney M.A."/>
            <person name="Auch B."/>
            <person name="Kono T."/>
            <person name="Mallez S."/>
            <person name="Becker A."/>
            <person name="Gohl D.M."/>
            <person name="Silverstein K.A.T."/>
            <person name="Koren S."/>
            <person name="Bechman K.B."/>
            <person name="Herman A."/>
            <person name="Abrahante J.E."/>
            <person name="Garbe J."/>
        </authorList>
    </citation>
    <scope>NUCLEOTIDE SEQUENCE</scope>
    <source>
        <strain evidence="1">Duluth1</strain>
        <tissue evidence="1">Whole animal</tissue>
    </source>
</reference>
<evidence type="ECO:0000313" key="1">
    <source>
        <dbReference type="EMBL" id="KAH3778175.1"/>
    </source>
</evidence>
<gene>
    <name evidence="1" type="ORF">DPMN_179628</name>
</gene>
<keyword evidence="2" id="KW-1185">Reference proteome</keyword>
<comment type="caution">
    <text evidence="1">The sequence shown here is derived from an EMBL/GenBank/DDBJ whole genome shotgun (WGS) entry which is preliminary data.</text>
</comment>
<evidence type="ECO:0000313" key="2">
    <source>
        <dbReference type="Proteomes" id="UP000828390"/>
    </source>
</evidence>
<sequence>MDNIGERLLVSVSSSSSMLESRLSDRNENVSLILTLLVIEVLKISKNRIFVVFYNTQMLETDLHSSAENITQLLQHGSEYFEELGFVLKYIYNTIASMDASKITAMKIPLNKDIINMYELSLSPTHIPNNLKYDSMLVFTQQFKRAEAIIQHLEGMISSDMIPISMQQSDILKQAEALHTTGVPSSKDMFMRYVSKMLMDVEFNIGEINCMPAHLAYEMFRTSTEYECSVREGKQAFNTYMKHIVVDAKLFVYYLQNMSSNDVGVKQIAFNKLKAYCMTKIDVFRNKEYV</sequence>
<dbReference type="Proteomes" id="UP000828390">
    <property type="component" value="Unassembled WGS sequence"/>
</dbReference>
<protein>
    <submittedName>
        <fullName evidence="1">Uncharacterized protein</fullName>
    </submittedName>
</protein>